<feature type="compositionally biased region" description="Polar residues" evidence="1">
    <location>
        <begin position="12"/>
        <end position="23"/>
    </location>
</feature>
<feature type="compositionally biased region" description="Basic and acidic residues" evidence="1">
    <location>
        <begin position="46"/>
        <end position="55"/>
    </location>
</feature>
<gene>
    <name evidence="2" type="ORF">STAS_07590</name>
</gene>
<feature type="compositionally biased region" description="Basic residues" evidence="1">
    <location>
        <begin position="1"/>
        <end position="10"/>
    </location>
</feature>
<feature type="compositionally biased region" description="Basic and acidic residues" evidence="1">
    <location>
        <begin position="68"/>
        <end position="77"/>
    </location>
</feature>
<keyword evidence="2" id="KW-0489">Methyltransferase</keyword>
<evidence type="ECO:0000313" key="2">
    <source>
        <dbReference type="EMBL" id="GER31577.1"/>
    </source>
</evidence>
<dbReference type="GO" id="GO:0008168">
    <property type="term" value="F:methyltransferase activity"/>
    <property type="evidence" value="ECO:0007669"/>
    <property type="project" value="UniProtKB-KW"/>
</dbReference>
<sequence>MVTRPRRRGIHPSSSRVSTIIKNNTKDEQSSGEANTASLRSGGVHKTKEDEMEKKNTRRKFPTATTAAERERERDEQSSGEANTASLPVNIVYWWPDTCQRSRRFRVGPHKLELFELLATYRTLDLKGPDSRRKSRHPNPQSRMIESSMPPQLISCSAAVEDPREYKPS</sequence>
<keyword evidence="2" id="KW-0808">Transferase</keyword>
<evidence type="ECO:0000313" key="3">
    <source>
        <dbReference type="Proteomes" id="UP000325081"/>
    </source>
</evidence>
<dbReference type="GO" id="GO:0032259">
    <property type="term" value="P:methylation"/>
    <property type="evidence" value="ECO:0007669"/>
    <property type="project" value="UniProtKB-KW"/>
</dbReference>
<proteinExistence type="predicted"/>
<reference evidence="3" key="1">
    <citation type="journal article" date="2019" name="Curr. Biol.">
        <title>Genome Sequence of Striga asiatica Provides Insight into the Evolution of Plant Parasitism.</title>
        <authorList>
            <person name="Yoshida S."/>
            <person name="Kim S."/>
            <person name="Wafula E.K."/>
            <person name="Tanskanen J."/>
            <person name="Kim Y.M."/>
            <person name="Honaas L."/>
            <person name="Yang Z."/>
            <person name="Spallek T."/>
            <person name="Conn C.E."/>
            <person name="Ichihashi Y."/>
            <person name="Cheong K."/>
            <person name="Cui S."/>
            <person name="Der J.P."/>
            <person name="Gundlach H."/>
            <person name="Jiao Y."/>
            <person name="Hori C."/>
            <person name="Ishida J.K."/>
            <person name="Kasahara H."/>
            <person name="Kiba T."/>
            <person name="Kim M.S."/>
            <person name="Koo N."/>
            <person name="Laohavisit A."/>
            <person name="Lee Y.H."/>
            <person name="Lumba S."/>
            <person name="McCourt P."/>
            <person name="Mortimer J.C."/>
            <person name="Mutuku J.M."/>
            <person name="Nomura T."/>
            <person name="Sasaki-Sekimoto Y."/>
            <person name="Seto Y."/>
            <person name="Wang Y."/>
            <person name="Wakatake T."/>
            <person name="Sakakibara H."/>
            <person name="Demura T."/>
            <person name="Yamaguchi S."/>
            <person name="Yoneyama K."/>
            <person name="Manabe R.I."/>
            <person name="Nelson D.C."/>
            <person name="Schulman A.H."/>
            <person name="Timko M.P."/>
            <person name="dePamphilis C.W."/>
            <person name="Choi D."/>
            <person name="Shirasu K."/>
        </authorList>
    </citation>
    <scope>NUCLEOTIDE SEQUENCE [LARGE SCALE GENOMIC DNA]</scope>
    <source>
        <strain evidence="3">cv. UVA1</strain>
    </source>
</reference>
<accession>A0A5A7PH15</accession>
<dbReference type="AlphaFoldDB" id="A0A5A7PH15"/>
<dbReference type="EMBL" id="BKCP01004505">
    <property type="protein sequence ID" value="GER31577.1"/>
    <property type="molecule type" value="Genomic_DNA"/>
</dbReference>
<feature type="region of interest" description="Disordered" evidence="1">
    <location>
        <begin position="127"/>
        <end position="169"/>
    </location>
</feature>
<dbReference type="Proteomes" id="UP000325081">
    <property type="component" value="Unassembled WGS sequence"/>
</dbReference>
<keyword evidence="3" id="KW-1185">Reference proteome</keyword>
<feature type="region of interest" description="Disordered" evidence="1">
    <location>
        <begin position="1"/>
        <end position="83"/>
    </location>
</feature>
<feature type="non-terminal residue" evidence="2">
    <location>
        <position position="169"/>
    </location>
</feature>
<name>A0A5A7PH15_STRAF</name>
<organism evidence="2 3">
    <name type="scientific">Striga asiatica</name>
    <name type="common">Asiatic witchweed</name>
    <name type="synonym">Buchnera asiatica</name>
    <dbReference type="NCBI Taxonomy" id="4170"/>
    <lineage>
        <taxon>Eukaryota</taxon>
        <taxon>Viridiplantae</taxon>
        <taxon>Streptophyta</taxon>
        <taxon>Embryophyta</taxon>
        <taxon>Tracheophyta</taxon>
        <taxon>Spermatophyta</taxon>
        <taxon>Magnoliopsida</taxon>
        <taxon>eudicotyledons</taxon>
        <taxon>Gunneridae</taxon>
        <taxon>Pentapetalae</taxon>
        <taxon>asterids</taxon>
        <taxon>lamiids</taxon>
        <taxon>Lamiales</taxon>
        <taxon>Orobanchaceae</taxon>
        <taxon>Buchnereae</taxon>
        <taxon>Striga</taxon>
    </lineage>
</organism>
<comment type="caution">
    <text evidence="2">The sequence shown here is derived from an EMBL/GenBank/DDBJ whole genome shotgun (WGS) entry which is preliminary data.</text>
</comment>
<evidence type="ECO:0000256" key="1">
    <source>
        <dbReference type="SAM" id="MobiDB-lite"/>
    </source>
</evidence>
<protein>
    <submittedName>
        <fullName evidence="2">Ribosomal RNA small subunit methyltransferase H</fullName>
    </submittedName>
</protein>